<feature type="domain" description="MULE transposase" evidence="1">
    <location>
        <begin position="49"/>
        <end position="142"/>
    </location>
</feature>
<dbReference type="PANTHER" id="PTHR31973">
    <property type="entry name" value="POLYPROTEIN, PUTATIVE-RELATED"/>
    <property type="match status" value="1"/>
</dbReference>
<proteinExistence type="predicted"/>
<dbReference type="InterPro" id="IPR018289">
    <property type="entry name" value="MULE_transposase_dom"/>
</dbReference>
<dbReference type="Pfam" id="PF10551">
    <property type="entry name" value="MULE"/>
    <property type="match status" value="1"/>
</dbReference>
<evidence type="ECO:0000259" key="1">
    <source>
        <dbReference type="Pfam" id="PF10551"/>
    </source>
</evidence>
<accession>A0A5D3CWF8</accession>
<gene>
    <name evidence="2" type="ORF">E5676_scaffold21G00010</name>
</gene>
<dbReference type="Proteomes" id="UP000321947">
    <property type="component" value="Unassembled WGS sequence"/>
</dbReference>
<dbReference type="EMBL" id="SSTD01008307">
    <property type="protein sequence ID" value="TYK16237.1"/>
    <property type="molecule type" value="Genomic_DNA"/>
</dbReference>
<evidence type="ECO:0000313" key="2">
    <source>
        <dbReference type="EMBL" id="TYK16237.1"/>
    </source>
</evidence>
<sequence>MIPKFAYILELNNPGYVVEYNADSNGKFLYFFMALSASISGWQHCRLLISIDETSMKNKYGSTLLSASTPDANDEIFSLAFCVVDYENDSSLTWFCNQLKRIIGGRNDIVIVSDKHKSICKAIDVVFPNVLHRMCLVHLLRNLKLKYKRIVNTVFHACGKAYNIVDFEHEMCLLESSALSIHEELQSIDFSKMVL</sequence>
<evidence type="ECO:0000313" key="3">
    <source>
        <dbReference type="Proteomes" id="UP000321947"/>
    </source>
</evidence>
<protein>
    <submittedName>
        <fullName evidence="2">Protein FAR1-RELATED SEQUENCE 3-like</fullName>
    </submittedName>
</protein>
<organism evidence="2 3">
    <name type="scientific">Cucumis melo var. makuwa</name>
    <name type="common">Oriental melon</name>
    <dbReference type="NCBI Taxonomy" id="1194695"/>
    <lineage>
        <taxon>Eukaryota</taxon>
        <taxon>Viridiplantae</taxon>
        <taxon>Streptophyta</taxon>
        <taxon>Embryophyta</taxon>
        <taxon>Tracheophyta</taxon>
        <taxon>Spermatophyta</taxon>
        <taxon>Magnoliopsida</taxon>
        <taxon>eudicotyledons</taxon>
        <taxon>Gunneridae</taxon>
        <taxon>Pentapetalae</taxon>
        <taxon>rosids</taxon>
        <taxon>fabids</taxon>
        <taxon>Cucurbitales</taxon>
        <taxon>Cucurbitaceae</taxon>
        <taxon>Benincaseae</taxon>
        <taxon>Cucumis</taxon>
    </lineage>
</organism>
<dbReference type="AlphaFoldDB" id="A0A5D3CWF8"/>
<name>A0A5D3CWF8_CUCMM</name>
<dbReference type="PANTHER" id="PTHR31973:SF113">
    <property type="entry name" value="PROTEIN FAR1-RELATED SEQUENCE 5-LIKE"/>
    <property type="match status" value="1"/>
</dbReference>
<reference evidence="2 3" key="1">
    <citation type="submission" date="2019-08" db="EMBL/GenBank/DDBJ databases">
        <title>Draft genome sequences of two oriental melons (Cucumis melo L. var makuwa).</title>
        <authorList>
            <person name="Kwon S.-Y."/>
        </authorList>
    </citation>
    <scope>NUCLEOTIDE SEQUENCE [LARGE SCALE GENOMIC DNA]</scope>
    <source>
        <strain evidence="3">cv. Chang Bougi</strain>
        <tissue evidence="2">Leaf</tissue>
    </source>
</reference>
<comment type="caution">
    <text evidence="2">The sequence shown here is derived from an EMBL/GenBank/DDBJ whole genome shotgun (WGS) entry which is preliminary data.</text>
</comment>